<organism evidence="7">
    <name type="scientific">Haptolina brevifila</name>
    <dbReference type="NCBI Taxonomy" id="156173"/>
    <lineage>
        <taxon>Eukaryota</taxon>
        <taxon>Haptista</taxon>
        <taxon>Haptophyta</taxon>
        <taxon>Prymnesiophyceae</taxon>
        <taxon>Prymnesiales</taxon>
        <taxon>Prymnesiaceae</taxon>
        <taxon>Haptolina</taxon>
    </lineage>
</organism>
<comment type="similarity">
    <text evidence="1">Belongs to the GMC oxidoreductase family.</text>
</comment>
<dbReference type="Pfam" id="PF05199">
    <property type="entry name" value="GMC_oxred_C"/>
    <property type="match status" value="1"/>
</dbReference>
<name>A0A7S2CSH4_9EUKA</name>
<accession>A0A7S2CSH4</accession>
<dbReference type="PANTHER" id="PTHR46056:SF12">
    <property type="entry name" value="LONG-CHAIN-ALCOHOL OXIDASE"/>
    <property type="match status" value="1"/>
</dbReference>
<feature type="transmembrane region" description="Helical" evidence="5">
    <location>
        <begin position="256"/>
        <end position="276"/>
    </location>
</feature>
<sequence length="295" mass="30988">MTTVCDECEVCPAGTTYGAKIEMPSIHPGLMCAAVGWRGGAEFAHDVRALNEQCCLIVLQRDGGEGGRVRLDSSGFPTVEYTVRPADVRSMLAALQTSARLAVAAGAKAIATCHTGGTKHQIAEDMRTRARPGENPPLDAWLDGVVAAGLKANGVGLFSAHQMGSNRMGVSAEESVVDQDGEVWDVEGLFVMDASIFPTASGSNPMVTTLAVAHLLATRLATRLTTNFYDRGNDAPDAVERRRRRGSAQAARRSHALRALALGGAIAIAAIAAIATTTMAHQQAVKADGQPFHEV</sequence>
<dbReference type="SUPFAM" id="SSF51905">
    <property type="entry name" value="FAD/NAD(P)-binding domain"/>
    <property type="match status" value="1"/>
</dbReference>
<evidence type="ECO:0000256" key="2">
    <source>
        <dbReference type="ARBA" id="ARBA00022630"/>
    </source>
</evidence>
<evidence type="ECO:0000313" key="7">
    <source>
        <dbReference type="EMBL" id="CAD9434367.1"/>
    </source>
</evidence>
<dbReference type="InterPro" id="IPR007867">
    <property type="entry name" value="GMC_OxRtase_C"/>
</dbReference>
<evidence type="ECO:0000256" key="5">
    <source>
        <dbReference type="SAM" id="Phobius"/>
    </source>
</evidence>
<dbReference type="Gene3D" id="3.50.50.60">
    <property type="entry name" value="FAD/NAD(P)-binding domain"/>
    <property type="match status" value="1"/>
</dbReference>
<dbReference type="GO" id="GO:0016614">
    <property type="term" value="F:oxidoreductase activity, acting on CH-OH group of donors"/>
    <property type="evidence" value="ECO:0007669"/>
    <property type="project" value="InterPro"/>
</dbReference>
<evidence type="ECO:0000256" key="1">
    <source>
        <dbReference type="ARBA" id="ARBA00010790"/>
    </source>
</evidence>
<keyword evidence="2" id="KW-0285">Flavoprotein</keyword>
<reference evidence="7" key="1">
    <citation type="submission" date="2021-01" db="EMBL/GenBank/DDBJ databases">
        <authorList>
            <person name="Corre E."/>
            <person name="Pelletier E."/>
            <person name="Niang G."/>
            <person name="Scheremetjew M."/>
            <person name="Finn R."/>
            <person name="Kale V."/>
            <person name="Holt S."/>
            <person name="Cochrane G."/>
            <person name="Meng A."/>
            <person name="Brown T."/>
            <person name="Cohen L."/>
        </authorList>
    </citation>
    <scope>NUCLEOTIDE SEQUENCE</scope>
    <source>
        <strain evidence="7">UTEX LB 985</strain>
    </source>
</reference>
<keyword evidence="5" id="KW-0472">Membrane</keyword>
<proteinExistence type="inferred from homology"/>
<keyword evidence="3" id="KW-0274">FAD</keyword>
<dbReference type="AlphaFoldDB" id="A0A7S2CSH4"/>
<dbReference type="EMBL" id="HBGU01020611">
    <property type="protein sequence ID" value="CAD9434367.1"/>
    <property type="molecule type" value="Transcribed_RNA"/>
</dbReference>
<keyword evidence="5" id="KW-1133">Transmembrane helix</keyword>
<protein>
    <recommendedName>
        <fullName evidence="6">Glucose-methanol-choline oxidoreductase C-terminal domain-containing protein</fullName>
    </recommendedName>
</protein>
<keyword evidence="5" id="KW-0812">Transmembrane</keyword>
<evidence type="ECO:0000259" key="6">
    <source>
        <dbReference type="Pfam" id="PF05199"/>
    </source>
</evidence>
<dbReference type="InterPro" id="IPR036188">
    <property type="entry name" value="FAD/NAD-bd_sf"/>
</dbReference>
<evidence type="ECO:0000256" key="4">
    <source>
        <dbReference type="ARBA" id="ARBA00023002"/>
    </source>
</evidence>
<feature type="domain" description="Glucose-methanol-choline oxidoreductase C-terminal" evidence="6">
    <location>
        <begin position="67"/>
        <end position="213"/>
    </location>
</feature>
<dbReference type="PANTHER" id="PTHR46056">
    <property type="entry name" value="LONG-CHAIN-ALCOHOL OXIDASE"/>
    <property type="match status" value="1"/>
</dbReference>
<evidence type="ECO:0000256" key="3">
    <source>
        <dbReference type="ARBA" id="ARBA00022827"/>
    </source>
</evidence>
<gene>
    <name evidence="7" type="ORF">CBRE1094_LOCUS11280</name>
</gene>
<keyword evidence="4" id="KW-0560">Oxidoreductase</keyword>